<comment type="caution">
    <text evidence="1">The sequence shown here is derived from an EMBL/GenBank/DDBJ whole genome shotgun (WGS) entry which is preliminary data.</text>
</comment>
<dbReference type="RefSeq" id="XP_044554693.1">
    <property type="nucleotide sequence ID" value="XM_044687189.1"/>
</dbReference>
<dbReference type="Proteomes" id="UP000816034">
    <property type="component" value="Unassembled WGS sequence"/>
</dbReference>
<dbReference type="AlphaFoldDB" id="A0AA88KRL9"/>
<gene>
    <name evidence="1" type="ORF">C9374_011524</name>
</gene>
<proteinExistence type="predicted"/>
<evidence type="ECO:0000313" key="1">
    <source>
        <dbReference type="EMBL" id="KAG2392799.1"/>
    </source>
</evidence>
<name>A0AA88KRL9_NAELO</name>
<sequence>MSSRSLYDHHSYNHQQQLHENNHWQLLLESSLDEQNDHLKRQEEEHNFEKITFQHELNFILQTSFCCIQVERDELKCRESIALQMSNHPAQHSRDYDKVKQTFESVPSEWLCEHFMTFNQENNSPQLDVTKTTTFQNCHFSTCIIYNNQDTTLRPNPHSLLHWFESNKSKTFKH</sequence>
<keyword evidence="2" id="KW-1185">Reference proteome</keyword>
<accession>A0AA88KRL9</accession>
<protein>
    <submittedName>
        <fullName evidence="1">Uncharacterized protein</fullName>
    </submittedName>
</protein>
<dbReference type="EMBL" id="PYSW02000004">
    <property type="protein sequence ID" value="KAG2392799.1"/>
    <property type="molecule type" value="Genomic_DNA"/>
</dbReference>
<organism evidence="1 2">
    <name type="scientific">Naegleria lovaniensis</name>
    <name type="common">Amoeba</name>
    <dbReference type="NCBI Taxonomy" id="51637"/>
    <lineage>
        <taxon>Eukaryota</taxon>
        <taxon>Discoba</taxon>
        <taxon>Heterolobosea</taxon>
        <taxon>Tetramitia</taxon>
        <taxon>Eutetramitia</taxon>
        <taxon>Vahlkampfiidae</taxon>
        <taxon>Naegleria</taxon>
    </lineage>
</organism>
<evidence type="ECO:0000313" key="2">
    <source>
        <dbReference type="Proteomes" id="UP000816034"/>
    </source>
</evidence>
<dbReference type="GeneID" id="68103978"/>
<reference evidence="1 2" key="1">
    <citation type="journal article" date="2018" name="BMC Genomics">
        <title>The genome of Naegleria lovaniensis, the basis for a comparative approach to unravel pathogenicity factors of the human pathogenic amoeba N. fowleri.</title>
        <authorList>
            <person name="Liechti N."/>
            <person name="Schurch N."/>
            <person name="Bruggmann R."/>
            <person name="Wittwer M."/>
        </authorList>
    </citation>
    <scope>NUCLEOTIDE SEQUENCE [LARGE SCALE GENOMIC DNA]</scope>
    <source>
        <strain evidence="1 2">ATCC 30569</strain>
    </source>
</reference>